<evidence type="ECO:0000313" key="2">
    <source>
        <dbReference type="EMBL" id="KAH7560885.1"/>
    </source>
</evidence>
<feature type="domain" description="Retrotransposon gag" evidence="1">
    <location>
        <begin position="61"/>
        <end position="136"/>
    </location>
</feature>
<organism evidence="2 3">
    <name type="scientific">Xanthoceras sorbifolium</name>
    <dbReference type="NCBI Taxonomy" id="99658"/>
    <lineage>
        <taxon>Eukaryota</taxon>
        <taxon>Viridiplantae</taxon>
        <taxon>Streptophyta</taxon>
        <taxon>Embryophyta</taxon>
        <taxon>Tracheophyta</taxon>
        <taxon>Spermatophyta</taxon>
        <taxon>Magnoliopsida</taxon>
        <taxon>eudicotyledons</taxon>
        <taxon>Gunneridae</taxon>
        <taxon>Pentapetalae</taxon>
        <taxon>rosids</taxon>
        <taxon>malvids</taxon>
        <taxon>Sapindales</taxon>
        <taxon>Sapindaceae</taxon>
        <taxon>Xanthoceroideae</taxon>
        <taxon>Xanthoceras</taxon>
    </lineage>
</organism>
<sequence>MTAAFQGGNRTQFQVVEQFIRPHPSSFEGTTNLLDVEEWLRELERVFSFMNCTNDQKIACVVFMLKGDADHRWEMMNRAHNVPANPITWVRFKEIFNQKYFTEELRNEKEKKFILLTQGTKSLVEYERKFESCRHLLHI</sequence>
<accession>A0ABQ8HIH9</accession>
<dbReference type="Pfam" id="PF03732">
    <property type="entry name" value="Retrotrans_gag"/>
    <property type="match status" value="1"/>
</dbReference>
<comment type="caution">
    <text evidence="2">The sequence shown here is derived from an EMBL/GenBank/DDBJ whole genome shotgun (WGS) entry which is preliminary data.</text>
</comment>
<reference evidence="2 3" key="1">
    <citation type="submission" date="2021-02" db="EMBL/GenBank/DDBJ databases">
        <title>Plant Genome Project.</title>
        <authorList>
            <person name="Zhang R.-G."/>
        </authorList>
    </citation>
    <scope>NUCLEOTIDE SEQUENCE [LARGE SCALE GENOMIC DNA]</scope>
    <source>
        <tissue evidence="2">Leaves</tissue>
    </source>
</reference>
<keyword evidence="3" id="KW-1185">Reference proteome</keyword>
<dbReference type="InterPro" id="IPR005162">
    <property type="entry name" value="Retrotrans_gag_dom"/>
</dbReference>
<protein>
    <recommendedName>
        <fullName evidence="1">Retrotransposon gag domain-containing protein</fullName>
    </recommendedName>
</protein>
<proteinExistence type="predicted"/>
<dbReference type="Proteomes" id="UP000827721">
    <property type="component" value="Unassembled WGS sequence"/>
</dbReference>
<gene>
    <name evidence="2" type="ORF">JRO89_XS10G0133500</name>
</gene>
<name>A0ABQ8HIH9_9ROSI</name>
<evidence type="ECO:0000313" key="3">
    <source>
        <dbReference type="Proteomes" id="UP000827721"/>
    </source>
</evidence>
<dbReference type="EMBL" id="JAFEMO010000010">
    <property type="protein sequence ID" value="KAH7560885.1"/>
    <property type="molecule type" value="Genomic_DNA"/>
</dbReference>
<evidence type="ECO:0000259" key="1">
    <source>
        <dbReference type="Pfam" id="PF03732"/>
    </source>
</evidence>